<dbReference type="GO" id="GO:0046703">
    <property type="term" value="F:natural killer cell lectin-like receptor binding"/>
    <property type="evidence" value="ECO:0007669"/>
    <property type="project" value="TreeGrafter"/>
</dbReference>
<evidence type="ECO:0000256" key="2">
    <source>
        <dbReference type="SAM" id="Phobius"/>
    </source>
</evidence>
<dbReference type="EMBL" id="JH004348">
    <property type="protein sequence ID" value="EGW11211.1"/>
    <property type="molecule type" value="Genomic_DNA"/>
</dbReference>
<reference evidence="4" key="1">
    <citation type="journal article" date="2011" name="Nat. Biotechnol.">
        <title>The genomic sequence of the Chinese hamster ovary (CHO)-K1 cell line.</title>
        <authorList>
            <person name="Xu X."/>
            <person name="Nagarajan H."/>
            <person name="Lewis N.E."/>
            <person name="Pan S."/>
            <person name="Cai Z."/>
            <person name="Liu X."/>
            <person name="Chen W."/>
            <person name="Xie M."/>
            <person name="Wang W."/>
            <person name="Hammond S."/>
            <person name="Andersen M.R."/>
            <person name="Neff N."/>
            <person name="Passarelli B."/>
            <person name="Koh W."/>
            <person name="Fan H.C."/>
            <person name="Wang J."/>
            <person name="Gui Y."/>
            <person name="Lee K.H."/>
            <person name="Betenbaugh M.J."/>
            <person name="Quake S.R."/>
            <person name="Famili I."/>
            <person name="Palsson B.O."/>
            <person name="Wang J."/>
        </authorList>
    </citation>
    <scope>NUCLEOTIDE SEQUENCE [LARGE SCALE GENOMIC DNA]</scope>
    <source>
        <strain evidence="4">CHO K1 cell line</strain>
    </source>
</reference>
<dbReference type="AlphaFoldDB" id="G3ILY3"/>
<comment type="subcellular location">
    <subcellularLocation>
        <location evidence="1">Membrane</location>
        <topology evidence="1">Single-pass type II membrane protein</topology>
    </subcellularLocation>
</comment>
<keyword evidence="2" id="KW-0472">Membrane</keyword>
<dbReference type="Gene3D" id="3.10.100.10">
    <property type="entry name" value="Mannose-Binding Protein A, subunit A"/>
    <property type="match status" value="1"/>
</dbReference>
<evidence type="ECO:0000313" key="3">
    <source>
        <dbReference type="EMBL" id="EGW11211.1"/>
    </source>
</evidence>
<evidence type="ECO:0000313" key="4">
    <source>
        <dbReference type="Proteomes" id="UP000001075"/>
    </source>
</evidence>
<dbReference type="InParanoid" id="G3ILY3"/>
<sequence>MRTVKTNMVGKVRKEKLANVSPGPCYATCPRDWIGFGSKCFYFSEDTRNWTSSQSSCIAREAHLALFESLEELAFTRYISLARGAGATSGGSIEIEKKEDPARLPSEAGQQIRTYEGELEMGTSASKAVLIEQLVELLKKQGKKLQGKCLRIIFSVSDVKLYCCYVVIMVLTVAVIALTVAMSLLALQLLELLIPPGPLSESWDFPVAASLQLSPAATCIWPQTPWVAGLKMLLELAARCHQLTLSFKKAMCPHFPSPCYFFT</sequence>
<dbReference type="GO" id="GO:0030246">
    <property type="term" value="F:carbohydrate binding"/>
    <property type="evidence" value="ECO:0007669"/>
    <property type="project" value="UniProtKB-KW"/>
</dbReference>
<organism evidence="3 4">
    <name type="scientific">Cricetulus griseus</name>
    <name type="common">Chinese hamster</name>
    <name type="synonym">Cricetulus barabensis griseus</name>
    <dbReference type="NCBI Taxonomy" id="10029"/>
    <lineage>
        <taxon>Eukaryota</taxon>
        <taxon>Metazoa</taxon>
        <taxon>Chordata</taxon>
        <taxon>Craniata</taxon>
        <taxon>Vertebrata</taxon>
        <taxon>Euteleostomi</taxon>
        <taxon>Mammalia</taxon>
        <taxon>Eutheria</taxon>
        <taxon>Euarchontoglires</taxon>
        <taxon>Glires</taxon>
        <taxon>Rodentia</taxon>
        <taxon>Myomorpha</taxon>
        <taxon>Muroidea</taxon>
        <taxon>Cricetidae</taxon>
        <taxon>Cricetinae</taxon>
        <taxon>Cricetulus</taxon>
    </lineage>
</organism>
<accession>G3ILY3</accession>
<name>G3ILY3_CRIGR</name>
<protein>
    <submittedName>
        <fullName evidence="3">C-type lectin domain family 2 member E</fullName>
    </submittedName>
</protein>
<dbReference type="SUPFAM" id="SSF56436">
    <property type="entry name" value="C-type lectin-like"/>
    <property type="match status" value="1"/>
</dbReference>
<dbReference type="InterPro" id="IPR050828">
    <property type="entry name" value="C-type_lectin/matrix_domain"/>
</dbReference>
<feature type="transmembrane region" description="Helical" evidence="2">
    <location>
        <begin position="165"/>
        <end position="187"/>
    </location>
</feature>
<dbReference type="Proteomes" id="UP000001075">
    <property type="component" value="Unassembled WGS sequence"/>
</dbReference>
<keyword evidence="3" id="KW-0430">Lectin</keyword>
<gene>
    <name evidence="3" type="ORF">I79_024909</name>
</gene>
<proteinExistence type="predicted"/>
<dbReference type="PaxDb" id="10029-XP_007614033.1"/>
<evidence type="ECO:0000256" key="1">
    <source>
        <dbReference type="ARBA" id="ARBA00004606"/>
    </source>
</evidence>
<dbReference type="InterPro" id="IPR016187">
    <property type="entry name" value="CTDL_fold"/>
</dbReference>
<dbReference type="GO" id="GO:0009897">
    <property type="term" value="C:external side of plasma membrane"/>
    <property type="evidence" value="ECO:0007669"/>
    <property type="project" value="TreeGrafter"/>
</dbReference>
<dbReference type="STRING" id="10029.G3ILY3"/>
<dbReference type="InterPro" id="IPR016186">
    <property type="entry name" value="C-type_lectin-like/link_sf"/>
</dbReference>
<dbReference type="PANTHER" id="PTHR45710:SF35">
    <property type="entry name" value="C-TYPE LECTIN DOMAIN FAMILY 2 MEMBER D"/>
    <property type="match status" value="1"/>
</dbReference>
<dbReference type="PANTHER" id="PTHR45710">
    <property type="entry name" value="C-TYPE LECTIN DOMAIN-CONTAINING PROTEIN 180"/>
    <property type="match status" value="1"/>
</dbReference>
<dbReference type="eggNOG" id="KOG4297">
    <property type="taxonomic scope" value="Eukaryota"/>
</dbReference>
<keyword evidence="2" id="KW-1133">Transmembrane helix</keyword>
<keyword evidence="2" id="KW-0812">Transmembrane</keyword>